<dbReference type="InterPro" id="IPR006843">
    <property type="entry name" value="PAP/fibrillin_dom"/>
</dbReference>
<feature type="domain" description="Plastid lipid-associated protein/fibrillin conserved" evidence="3">
    <location>
        <begin position="105"/>
        <end position="284"/>
    </location>
</feature>
<sequence>MPSGYNGSVLNCLIQQRSQVQTCSSPAISSANVLRGIASTLSAGRWMQEGKRQLWRGVVASSGNQTPLSAKELERDAAKEALLLAIADAGGVDALVSGNEDKVGRITVGEKLLVLERLNPTPRPTTSPLLEGLWEFKWAGARSPGVIAARTLLRRFPSVLATIKSINIIILDGTTKATASLKLFNTVETSVTLSTKLIAEGPTRLKEEYVEGVLASPSVLESNIPSQLKGAFGQLVAAVERLPNTVKEVLAGGVKVPLTGTYERLLLISYLDEEILVARDESGVPDVLYKLQPAIPVIEPEVTIIPEYVS</sequence>
<dbReference type="Pfam" id="PF04755">
    <property type="entry name" value="PAP_fibrillin"/>
    <property type="match status" value="1"/>
</dbReference>
<evidence type="ECO:0000256" key="2">
    <source>
        <dbReference type="ARBA" id="ARBA00022640"/>
    </source>
</evidence>
<keyword evidence="5" id="KW-1185">Reference proteome</keyword>
<evidence type="ECO:0000256" key="1">
    <source>
        <dbReference type="ARBA" id="ARBA00004474"/>
    </source>
</evidence>
<dbReference type="InterPro" id="IPR039633">
    <property type="entry name" value="PAP"/>
</dbReference>
<dbReference type="PANTHER" id="PTHR31906">
    <property type="entry name" value="PLASTID-LIPID-ASSOCIATED PROTEIN 4, CHLOROPLASTIC-RELATED"/>
    <property type="match status" value="1"/>
</dbReference>
<evidence type="ECO:0000259" key="3">
    <source>
        <dbReference type="Pfam" id="PF04755"/>
    </source>
</evidence>
<keyword evidence="2" id="KW-0934">Plastid</keyword>
<dbReference type="EMBL" id="OZ023708">
    <property type="protein sequence ID" value="CAK9879915.1"/>
    <property type="molecule type" value="Genomic_DNA"/>
</dbReference>
<protein>
    <recommendedName>
        <fullName evidence="3">Plastid lipid-associated protein/fibrillin conserved domain-containing protein</fullName>
    </recommendedName>
</protein>
<proteinExistence type="predicted"/>
<gene>
    <name evidence="4" type="ORF">CSSPJE1EN2_LOCUS21404</name>
</gene>
<evidence type="ECO:0000313" key="5">
    <source>
        <dbReference type="Proteomes" id="UP001497522"/>
    </source>
</evidence>
<comment type="subcellular location">
    <subcellularLocation>
        <location evidence="1">Plastid</location>
    </subcellularLocation>
</comment>
<name>A0ABP1BU89_9BRYO</name>
<evidence type="ECO:0000313" key="4">
    <source>
        <dbReference type="EMBL" id="CAK9879915.1"/>
    </source>
</evidence>
<organism evidence="4 5">
    <name type="scientific">Sphagnum jensenii</name>
    <dbReference type="NCBI Taxonomy" id="128206"/>
    <lineage>
        <taxon>Eukaryota</taxon>
        <taxon>Viridiplantae</taxon>
        <taxon>Streptophyta</taxon>
        <taxon>Embryophyta</taxon>
        <taxon>Bryophyta</taxon>
        <taxon>Sphagnophytina</taxon>
        <taxon>Sphagnopsida</taxon>
        <taxon>Sphagnales</taxon>
        <taxon>Sphagnaceae</taxon>
        <taxon>Sphagnum</taxon>
    </lineage>
</organism>
<dbReference type="Proteomes" id="UP001497522">
    <property type="component" value="Chromosome 7"/>
</dbReference>
<accession>A0ABP1BU89</accession>
<reference evidence="4" key="1">
    <citation type="submission" date="2024-03" db="EMBL/GenBank/DDBJ databases">
        <authorList>
            <consortium name="ELIXIR-Norway"/>
            <consortium name="Elixir Norway"/>
        </authorList>
    </citation>
    <scope>NUCLEOTIDE SEQUENCE</scope>
</reference>